<keyword evidence="4 9" id="KW-1133">Transmembrane helix</keyword>
<evidence type="ECO:0000313" key="11">
    <source>
        <dbReference type="EMBL" id="GIY33523.1"/>
    </source>
</evidence>
<evidence type="ECO:0000256" key="4">
    <source>
        <dbReference type="ARBA" id="ARBA00022989"/>
    </source>
</evidence>
<evidence type="ECO:0000256" key="8">
    <source>
        <dbReference type="ARBA" id="ARBA00023224"/>
    </source>
</evidence>
<feature type="transmembrane region" description="Helical" evidence="9">
    <location>
        <begin position="98"/>
        <end position="120"/>
    </location>
</feature>
<evidence type="ECO:0000256" key="9">
    <source>
        <dbReference type="SAM" id="Phobius"/>
    </source>
</evidence>
<dbReference type="Proteomes" id="UP001054945">
    <property type="component" value="Unassembled WGS sequence"/>
</dbReference>
<dbReference type="PRINTS" id="PR00237">
    <property type="entry name" value="GPCRRHODOPSN"/>
</dbReference>
<dbReference type="GO" id="GO:0043005">
    <property type="term" value="C:neuron projection"/>
    <property type="evidence" value="ECO:0007669"/>
    <property type="project" value="TreeGrafter"/>
</dbReference>
<sequence length="224" mass="25581">MSRWITLIAVITQYVLPLTITGVLYYLIIVQVWSRDAVGVVTENQRISQARAKKKTIKMLVLVVILFAICWLPLNTFNIMREFNVTILMQKSVTHSTVFFICHWLAMSSVCYNPFIYCWLNDNFRSGALRCLLCVKNASCHINESLLSTKASRPSSNAPTMQSVDCGQDSNLDSAINNASRNAIQRSNMMPYTDQSRCRQKSHEFDIPLRYLPTKNSQSIVEEK</sequence>
<evidence type="ECO:0000256" key="7">
    <source>
        <dbReference type="ARBA" id="ARBA00023170"/>
    </source>
</evidence>
<dbReference type="PANTHER" id="PTHR24235:SF29">
    <property type="entry name" value="GH23382P"/>
    <property type="match status" value="1"/>
</dbReference>
<dbReference type="InterPro" id="IPR000276">
    <property type="entry name" value="GPCR_Rhodpsn"/>
</dbReference>
<evidence type="ECO:0000256" key="2">
    <source>
        <dbReference type="ARBA" id="ARBA00010663"/>
    </source>
</evidence>
<keyword evidence="7 11" id="KW-0675">Receptor</keyword>
<dbReference type="Gene3D" id="1.20.1070.10">
    <property type="entry name" value="Rhodopsin 7-helix transmembrane proteins"/>
    <property type="match status" value="1"/>
</dbReference>
<name>A0AAV4SGI9_CAEEX</name>
<dbReference type="PROSITE" id="PS50262">
    <property type="entry name" value="G_PROTEIN_RECEP_F1_2"/>
    <property type="match status" value="1"/>
</dbReference>
<dbReference type="GO" id="GO:0008188">
    <property type="term" value="F:neuropeptide receptor activity"/>
    <property type="evidence" value="ECO:0007669"/>
    <property type="project" value="TreeGrafter"/>
</dbReference>
<dbReference type="EMBL" id="BPLR01009653">
    <property type="protein sequence ID" value="GIY33523.1"/>
    <property type="molecule type" value="Genomic_DNA"/>
</dbReference>
<evidence type="ECO:0000256" key="6">
    <source>
        <dbReference type="ARBA" id="ARBA00023136"/>
    </source>
</evidence>
<keyword evidence="12" id="KW-1185">Reference proteome</keyword>
<feature type="domain" description="G-protein coupled receptors family 1 profile" evidence="10">
    <location>
        <begin position="1"/>
        <end position="117"/>
    </location>
</feature>
<proteinExistence type="inferred from homology"/>
<evidence type="ECO:0000256" key="3">
    <source>
        <dbReference type="ARBA" id="ARBA00022692"/>
    </source>
</evidence>
<evidence type="ECO:0000256" key="5">
    <source>
        <dbReference type="ARBA" id="ARBA00023040"/>
    </source>
</evidence>
<feature type="transmembrane region" description="Helical" evidence="9">
    <location>
        <begin position="6"/>
        <end position="28"/>
    </location>
</feature>
<evidence type="ECO:0000259" key="10">
    <source>
        <dbReference type="PROSITE" id="PS50262"/>
    </source>
</evidence>
<comment type="subcellular location">
    <subcellularLocation>
        <location evidence="1">Membrane</location>
        <topology evidence="1">Multi-pass membrane protein</topology>
    </subcellularLocation>
</comment>
<gene>
    <name evidence="11" type="primary">TACR2</name>
    <name evidence="11" type="ORF">CEXT_220831</name>
</gene>
<protein>
    <submittedName>
        <fullName evidence="11">Substance-K receptor</fullName>
    </submittedName>
</protein>
<dbReference type="Pfam" id="PF00001">
    <property type="entry name" value="7tm_1"/>
    <property type="match status" value="1"/>
</dbReference>
<evidence type="ECO:0000256" key="1">
    <source>
        <dbReference type="ARBA" id="ARBA00004141"/>
    </source>
</evidence>
<dbReference type="GO" id="GO:0042923">
    <property type="term" value="F:neuropeptide binding"/>
    <property type="evidence" value="ECO:0007669"/>
    <property type="project" value="TreeGrafter"/>
</dbReference>
<feature type="transmembrane region" description="Helical" evidence="9">
    <location>
        <begin position="56"/>
        <end position="74"/>
    </location>
</feature>
<dbReference type="PANTHER" id="PTHR24235">
    <property type="entry name" value="NEUROPEPTIDE Y RECEPTOR"/>
    <property type="match status" value="1"/>
</dbReference>
<comment type="caution">
    <text evidence="11">The sequence shown here is derived from an EMBL/GenBank/DDBJ whole genome shotgun (WGS) entry which is preliminary data.</text>
</comment>
<keyword evidence="6 9" id="KW-0472">Membrane</keyword>
<evidence type="ECO:0000313" key="12">
    <source>
        <dbReference type="Proteomes" id="UP001054945"/>
    </source>
</evidence>
<comment type="similarity">
    <text evidence="2">Belongs to the G-protein coupled receptor 1 family.</text>
</comment>
<dbReference type="AlphaFoldDB" id="A0AAV4SGI9"/>
<keyword evidence="8" id="KW-0807">Transducer</keyword>
<accession>A0AAV4SGI9</accession>
<keyword evidence="3 9" id="KW-0812">Transmembrane</keyword>
<dbReference type="SUPFAM" id="SSF81321">
    <property type="entry name" value="Family A G protein-coupled receptor-like"/>
    <property type="match status" value="1"/>
</dbReference>
<organism evidence="11 12">
    <name type="scientific">Caerostris extrusa</name>
    <name type="common">Bark spider</name>
    <name type="synonym">Caerostris bankana</name>
    <dbReference type="NCBI Taxonomy" id="172846"/>
    <lineage>
        <taxon>Eukaryota</taxon>
        <taxon>Metazoa</taxon>
        <taxon>Ecdysozoa</taxon>
        <taxon>Arthropoda</taxon>
        <taxon>Chelicerata</taxon>
        <taxon>Arachnida</taxon>
        <taxon>Araneae</taxon>
        <taxon>Araneomorphae</taxon>
        <taxon>Entelegynae</taxon>
        <taxon>Araneoidea</taxon>
        <taxon>Araneidae</taxon>
        <taxon>Caerostris</taxon>
    </lineage>
</organism>
<dbReference type="InterPro" id="IPR017452">
    <property type="entry name" value="GPCR_Rhodpsn_7TM"/>
</dbReference>
<keyword evidence="5" id="KW-0297">G-protein coupled receptor</keyword>
<dbReference type="GO" id="GO:0005886">
    <property type="term" value="C:plasma membrane"/>
    <property type="evidence" value="ECO:0007669"/>
    <property type="project" value="TreeGrafter"/>
</dbReference>
<reference evidence="11 12" key="1">
    <citation type="submission" date="2021-06" db="EMBL/GenBank/DDBJ databases">
        <title>Caerostris extrusa draft genome.</title>
        <authorList>
            <person name="Kono N."/>
            <person name="Arakawa K."/>
        </authorList>
    </citation>
    <scope>NUCLEOTIDE SEQUENCE [LARGE SCALE GENOMIC DNA]</scope>
</reference>